<protein>
    <recommendedName>
        <fullName evidence="4">Leucine-rich repeat protein</fullName>
    </recommendedName>
</protein>
<sequence length="492" mass="53576">MSTASIQSNVERDAYDLPNNCYAELRLPRSWGTHDASTHAEASRDVGINTDPIFSEEEKRVVELLELQYRIYGRGVDPQPLALLDDQHHDVSYNRVTSTNSLRVVEKHGAEAEEKVEEDTNPPFAKEVPIPQLLDALWYVRYRPLVIQQLELRRQRAAKVAAHKAKKRAASPNGAVSPTMSLQGGLGGAGASATSYSAAATTGRTTTSPLAMPLWIPAALGGPSTSSAAVPAMYGATSPMSDNLSLAASNTSFGFGDGQSSTTSTAFFRQLLIPAEDLIPKEFPLTSLRTALRGATNKTLRSLIPTLENISSLYKSSSCGGSADHHDGGDEIDVTERGRLPNSVRPEASSATYFGRESVCRCVLDLIPLCPNIRSVSIAYHHAPPETLRALVRILEGQHPSLSTVDLRGNVLEIPVARAVARALRSNPRLTSFEFDKGNRLLPSTEKLLRDLVKENAAKMRTVSTMRSEWTQTTLLPCELPQDLSEYFSVKK</sequence>
<organism evidence="2 3">
    <name type="scientific">Bodo saltans</name>
    <name type="common">Flagellated protozoan</name>
    <dbReference type="NCBI Taxonomy" id="75058"/>
    <lineage>
        <taxon>Eukaryota</taxon>
        <taxon>Discoba</taxon>
        <taxon>Euglenozoa</taxon>
        <taxon>Kinetoplastea</taxon>
        <taxon>Metakinetoplastina</taxon>
        <taxon>Eubodonida</taxon>
        <taxon>Bodonidae</taxon>
        <taxon>Bodo</taxon>
    </lineage>
</organism>
<gene>
    <name evidence="2" type="ORF">BSAL_18435</name>
</gene>
<dbReference type="Gene3D" id="3.80.10.10">
    <property type="entry name" value="Ribonuclease Inhibitor"/>
    <property type="match status" value="1"/>
</dbReference>
<name>A0A0S4KML9_BODSA</name>
<dbReference type="SUPFAM" id="SSF52047">
    <property type="entry name" value="RNI-like"/>
    <property type="match status" value="1"/>
</dbReference>
<dbReference type="Proteomes" id="UP000051952">
    <property type="component" value="Unassembled WGS sequence"/>
</dbReference>
<dbReference type="VEuPathDB" id="TriTrypDB:BSAL_18435"/>
<dbReference type="InterPro" id="IPR032675">
    <property type="entry name" value="LRR_dom_sf"/>
</dbReference>
<proteinExistence type="predicted"/>
<keyword evidence="3" id="KW-1185">Reference proteome</keyword>
<feature type="region of interest" description="Disordered" evidence="1">
    <location>
        <begin position="164"/>
        <end position="184"/>
    </location>
</feature>
<dbReference type="EMBL" id="CYKH01001690">
    <property type="protein sequence ID" value="CUI14889.1"/>
    <property type="molecule type" value="Genomic_DNA"/>
</dbReference>
<evidence type="ECO:0008006" key="4">
    <source>
        <dbReference type="Google" id="ProtNLM"/>
    </source>
</evidence>
<dbReference type="AlphaFoldDB" id="A0A0S4KML9"/>
<feature type="region of interest" description="Disordered" evidence="1">
    <location>
        <begin position="321"/>
        <end position="342"/>
    </location>
</feature>
<evidence type="ECO:0000313" key="2">
    <source>
        <dbReference type="EMBL" id="CUI14889.1"/>
    </source>
</evidence>
<accession>A0A0S4KML9</accession>
<evidence type="ECO:0000313" key="3">
    <source>
        <dbReference type="Proteomes" id="UP000051952"/>
    </source>
</evidence>
<evidence type="ECO:0000256" key="1">
    <source>
        <dbReference type="SAM" id="MobiDB-lite"/>
    </source>
</evidence>
<feature type="compositionally biased region" description="Basic and acidic residues" evidence="1">
    <location>
        <begin position="323"/>
        <end position="339"/>
    </location>
</feature>
<reference evidence="3" key="1">
    <citation type="submission" date="2015-09" db="EMBL/GenBank/DDBJ databases">
        <authorList>
            <consortium name="Pathogen Informatics"/>
        </authorList>
    </citation>
    <scope>NUCLEOTIDE SEQUENCE [LARGE SCALE GENOMIC DNA]</scope>
    <source>
        <strain evidence="3">Lake Konstanz</strain>
    </source>
</reference>